<evidence type="ECO:0000313" key="5">
    <source>
        <dbReference type="Proteomes" id="UP000827549"/>
    </source>
</evidence>
<keyword evidence="2" id="KW-0472">Membrane</keyword>
<evidence type="ECO:0008006" key="6">
    <source>
        <dbReference type="Google" id="ProtNLM"/>
    </source>
</evidence>
<feature type="compositionally biased region" description="Basic and acidic residues" evidence="1">
    <location>
        <begin position="208"/>
        <end position="223"/>
    </location>
</feature>
<proteinExistence type="predicted"/>
<feature type="transmembrane region" description="Helical" evidence="2">
    <location>
        <begin position="74"/>
        <end position="102"/>
    </location>
</feature>
<feature type="region of interest" description="Disordered" evidence="1">
    <location>
        <begin position="32"/>
        <end position="63"/>
    </location>
</feature>
<feature type="chain" id="PRO_5042006378" description="Mid2 domain-containing protein" evidence="3">
    <location>
        <begin position="28"/>
        <end position="295"/>
    </location>
</feature>
<feature type="region of interest" description="Disordered" evidence="1">
    <location>
        <begin position="208"/>
        <end position="295"/>
    </location>
</feature>
<keyword evidence="5" id="KW-1185">Reference proteome</keyword>
<organism evidence="4 5">
    <name type="scientific">Vanrija pseudolonga</name>
    <dbReference type="NCBI Taxonomy" id="143232"/>
    <lineage>
        <taxon>Eukaryota</taxon>
        <taxon>Fungi</taxon>
        <taxon>Dikarya</taxon>
        <taxon>Basidiomycota</taxon>
        <taxon>Agaricomycotina</taxon>
        <taxon>Tremellomycetes</taxon>
        <taxon>Trichosporonales</taxon>
        <taxon>Trichosporonaceae</taxon>
        <taxon>Vanrija</taxon>
    </lineage>
</organism>
<dbReference type="RefSeq" id="XP_062630337.1">
    <property type="nucleotide sequence ID" value="XM_062774353.1"/>
</dbReference>
<keyword evidence="2" id="KW-0812">Transmembrane</keyword>
<sequence>MSRMSRAVAQATTLILFTIILSHLAIAVPMPQGTPTPSTTTPTPTTPSPSASPSTSSKPVGWKHMSPGDKAGLIIGWIAMSIPALIIGGYIVFGIVGLLFIIGKWLWECVQPLAKGTVKLVGSISAWCKTGSVSAWNGIKSGVSATRAAVTNGTNATRRWAANRATSMADSMRRPPPPKPQDIEMTPTEAATEAAIDKKLAEVMAEVETNRKGKRKADSDHESTIAPSYRTKDDVPDYPESSRSHVDEAPAYPASESESSASSEGGYDFVDAPTDASGSGSGGNPFEEADIATGK</sequence>
<reference evidence="4" key="1">
    <citation type="submission" date="2023-10" db="EMBL/GenBank/DDBJ databases">
        <authorList>
            <person name="Noh H."/>
        </authorList>
    </citation>
    <scope>NUCLEOTIDE SEQUENCE</scope>
    <source>
        <strain evidence="4">DUCC4014</strain>
    </source>
</reference>
<accession>A0AAF1BK70</accession>
<dbReference type="Proteomes" id="UP000827549">
    <property type="component" value="Chromosome 6"/>
</dbReference>
<feature type="region of interest" description="Disordered" evidence="1">
    <location>
        <begin position="164"/>
        <end position="189"/>
    </location>
</feature>
<feature type="compositionally biased region" description="Low complexity" evidence="1">
    <location>
        <begin position="249"/>
        <end position="267"/>
    </location>
</feature>
<dbReference type="GeneID" id="87811000"/>
<keyword evidence="3" id="KW-0732">Signal</keyword>
<evidence type="ECO:0000313" key="4">
    <source>
        <dbReference type="EMBL" id="WOO84311.1"/>
    </source>
</evidence>
<dbReference type="EMBL" id="CP086719">
    <property type="protein sequence ID" value="WOO84311.1"/>
    <property type="molecule type" value="Genomic_DNA"/>
</dbReference>
<evidence type="ECO:0000256" key="1">
    <source>
        <dbReference type="SAM" id="MobiDB-lite"/>
    </source>
</evidence>
<feature type="compositionally biased region" description="Low complexity" evidence="1">
    <location>
        <begin position="35"/>
        <end position="57"/>
    </location>
</feature>
<dbReference type="AlphaFoldDB" id="A0AAF1BK70"/>
<evidence type="ECO:0000256" key="2">
    <source>
        <dbReference type="SAM" id="Phobius"/>
    </source>
</evidence>
<feature type="signal peptide" evidence="3">
    <location>
        <begin position="1"/>
        <end position="27"/>
    </location>
</feature>
<feature type="compositionally biased region" description="Basic and acidic residues" evidence="1">
    <location>
        <begin position="230"/>
        <end position="248"/>
    </location>
</feature>
<protein>
    <recommendedName>
        <fullName evidence="6">Mid2 domain-containing protein</fullName>
    </recommendedName>
</protein>
<keyword evidence="2" id="KW-1133">Transmembrane helix</keyword>
<name>A0AAF1BK70_9TREE</name>
<gene>
    <name evidence="4" type="ORF">LOC62_06G007829</name>
</gene>
<evidence type="ECO:0000256" key="3">
    <source>
        <dbReference type="SAM" id="SignalP"/>
    </source>
</evidence>